<dbReference type="PANTHER" id="PTHR43597:SF5">
    <property type="entry name" value="SUFE-LIKE PROTEIN 2, CHLOROPLASTIC"/>
    <property type="match status" value="1"/>
</dbReference>
<evidence type="ECO:0000313" key="4">
    <source>
        <dbReference type="Proteomes" id="UP000585970"/>
    </source>
</evidence>
<feature type="domain" description="Fe-S metabolism associated" evidence="2">
    <location>
        <begin position="10"/>
        <end position="133"/>
    </location>
</feature>
<dbReference type="Proteomes" id="UP000585970">
    <property type="component" value="Unassembled WGS sequence"/>
</dbReference>
<dbReference type="PANTHER" id="PTHR43597">
    <property type="entry name" value="SULFUR ACCEPTOR PROTEIN CSDE"/>
    <property type="match status" value="1"/>
</dbReference>
<dbReference type="EMBL" id="JACIFE010000009">
    <property type="protein sequence ID" value="MBB4076708.1"/>
    <property type="molecule type" value="Genomic_DNA"/>
</dbReference>
<accession>A0A840E3I1</accession>
<comment type="similarity">
    <text evidence="1">Belongs to the SufE family.</text>
</comment>
<gene>
    <name evidence="3" type="ORF">GGR08_001014</name>
</gene>
<name>A0A840E3I1_9HYPH</name>
<comment type="caution">
    <text evidence="3">The sequence shown here is derived from an EMBL/GenBank/DDBJ whole genome shotgun (WGS) entry which is preliminary data.</text>
</comment>
<reference evidence="3 4" key="1">
    <citation type="submission" date="2020-08" db="EMBL/GenBank/DDBJ databases">
        <title>Genomic Encyclopedia of Type Strains, Phase IV (KMG-IV): sequencing the most valuable type-strain genomes for metagenomic binning, comparative biology and taxonomic classification.</title>
        <authorList>
            <person name="Goeker M."/>
        </authorList>
    </citation>
    <scope>NUCLEOTIDE SEQUENCE [LARGE SCALE GENOMIC DNA]</scope>
    <source>
        <strain evidence="3 4">DSM 100694</strain>
    </source>
</reference>
<protein>
    <submittedName>
        <fullName evidence="3">Cysteine desulfuration protein SufE</fullName>
    </submittedName>
</protein>
<evidence type="ECO:0000256" key="1">
    <source>
        <dbReference type="ARBA" id="ARBA00010282"/>
    </source>
</evidence>
<dbReference type="Pfam" id="PF02657">
    <property type="entry name" value="SufE"/>
    <property type="match status" value="1"/>
</dbReference>
<proteinExistence type="inferred from homology"/>
<dbReference type="InterPro" id="IPR003808">
    <property type="entry name" value="Fe-S_metab-assoc_dom"/>
</dbReference>
<dbReference type="SUPFAM" id="SSF82649">
    <property type="entry name" value="SufE/NifU"/>
    <property type="match status" value="1"/>
</dbReference>
<sequence length="137" mass="15879">MMAETIDNIIENFSLLDNWEDRYRYVIELGHELSPFPEKARNDAHKVRGCISQVWLLSSRNNSEDPILTFQGDSDSHIVRGLIYILLAFYSGKKASEIRNTDAQYLFEKLGLNENLTPQRSNGLKSMIKRIHDESYI</sequence>
<organism evidence="3 4">
    <name type="scientific">Bartonella fuyuanensis</name>
    <dbReference type="NCBI Taxonomy" id="1460968"/>
    <lineage>
        <taxon>Bacteria</taxon>
        <taxon>Pseudomonadati</taxon>
        <taxon>Pseudomonadota</taxon>
        <taxon>Alphaproteobacteria</taxon>
        <taxon>Hyphomicrobiales</taxon>
        <taxon>Bartonellaceae</taxon>
        <taxon>Bartonella</taxon>
    </lineage>
</organism>
<dbReference type="Gene3D" id="3.90.1010.10">
    <property type="match status" value="1"/>
</dbReference>
<evidence type="ECO:0000259" key="2">
    <source>
        <dbReference type="Pfam" id="PF02657"/>
    </source>
</evidence>
<keyword evidence="4" id="KW-1185">Reference proteome</keyword>
<evidence type="ECO:0000313" key="3">
    <source>
        <dbReference type="EMBL" id="MBB4076708.1"/>
    </source>
</evidence>
<dbReference type="AlphaFoldDB" id="A0A840E3I1"/>